<protein>
    <submittedName>
        <fullName evidence="2">Uncharacterized protein</fullName>
    </submittedName>
</protein>
<dbReference type="Gene3D" id="2.10.150.10">
    <property type="entry name" value="Urease, beta subunit"/>
    <property type="match status" value="1"/>
</dbReference>
<dbReference type="FunFam" id="2.10.150.10:FF:000001">
    <property type="entry name" value="Urease subunit beta"/>
    <property type="match status" value="1"/>
</dbReference>
<accession>A0A381XFI3</accession>
<dbReference type="CDD" id="cd00407">
    <property type="entry name" value="Urease_beta"/>
    <property type="match status" value="1"/>
</dbReference>
<evidence type="ECO:0000313" key="2">
    <source>
        <dbReference type="EMBL" id="SVA63496.1"/>
    </source>
</evidence>
<dbReference type="InterPro" id="IPR002019">
    <property type="entry name" value="Urease_beta-like"/>
</dbReference>
<gene>
    <name evidence="2" type="ORF">METZ01_LOCUS116350</name>
</gene>
<evidence type="ECO:0000256" key="1">
    <source>
        <dbReference type="ARBA" id="ARBA00022801"/>
    </source>
</evidence>
<sequence>MIPGEYFPTNEPILANEGQNTVEISVANTGDRPIQVGSHTHFFEANKALEFEREKAYGFHLNIPAGTSVRFEPGESKNIQLTEYTGKRIVYGFSGLVSGSLEKNKEVALKKAAEQGFKNSVKKGDG</sequence>
<dbReference type="NCBIfam" id="NF009682">
    <property type="entry name" value="PRK13203.1"/>
    <property type="match status" value="1"/>
</dbReference>
<dbReference type="PANTHER" id="PTHR33569">
    <property type="entry name" value="UREASE"/>
    <property type="match status" value="1"/>
</dbReference>
<dbReference type="SUPFAM" id="SSF51278">
    <property type="entry name" value="Urease, beta-subunit"/>
    <property type="match status" value="1"/>
</dbReference>
<name>A0A381XFI3_9ZZZZ</name>
<dbReference type="HAMAP" id="MF_01954">
    <property type="entry name" value="Urease_beta"/>
    <property type="match status" value="1"/>
</dbReference>
<proteinExistence type="inferred from homology"/>
<keyword evidence="1" id="KW-0378">Hydrolase</keyword>
<dbReference type="AlphaFoldDB" id="A0A381XFI3"/>
<dbReference type="GO" id="GO:0043419">
    <property type="term" value="P:urea catabolic process"/>
    <property type="evidence" value="ECO:0007669"/>
    <property type="project" value="InterPro"/>
</dbReference>
<dbReference type="NCBIfam" id="TIGR00192">
    <property type="entry name" value="urease_beta"/>
    <property type="match status" value="1"/>
</dbReference>
<dbReference type="EMBL" id="UINC01014993">
    <property type="protein sequence ID" value="SVA63496.1"/>
    <property type="molecule type" value="Genomic_DNA"/>
</dbReference>
<dbReference type="InterPro" id="IPR036461">
    <property type="entry name" value="Urease_betasu_sf"/>
</dbReference>
<reference evidence="2" key="1">
    <citation type="submission" date="2018-05" db="EMBL/GenBank/DDBJ databases">
        <authorList>
            <person name="Lanie J.A."/>
            <person name="Ng W.-L."/>
            <person name="Kazmierczak K.M."/>
            <person name="Andrzejewski T.M."/>
            <person name="Davidsen T.M."/>
            <person name="Wayne K.J."/>
            <person name="Tettelin H."/>
            <person name="Glass J.I."/>
            <person name="Rusch D."/>
            <person name="Podicherti R."/>
            <person name="Tsui H.-C.T."/>
            <person name="Winkler M.E."/>
        </authorList>
    </citation>
    <scope>NUCLEOTIDE SEQUENCE</scope>
</reference>
<dbReference type="GO" id="GO:0035550">
    <property type="term" value="C:urease complex"/>
    <property type="evidence" value="ECO:0007669"/>
    <property type="project" value="InterPro"/>
</dbReference>
<dbReference type="InterPro" id="IPR050069">
    <property type="entry name" value="Urease_subunit"/>
</dbReference>
<dbReference type="Pfam" id="PF00699">
    <property type="entry name" value="Urease_beta"/>
    <property type="match status" value="1"/>
</dbReference>
<dbReference type="PANTHER" id="PTHR33569:SF1">
    <property type="entry name" value="UREASE"/>
    <property type="match status" value="1"/>
</dbReference>
<dbReference type="GO" id="GO:0016787">
    <property type="term" value="F:hydrolase activity"/>
    <property type="evidence" value="ECO:0007669"/>
    <property type="project" value="UniProtKB-KW"/>
</dbReference>
<organism evidence="2">
    <name type="scientific">marine metagenome</name>
    <dbReference type="NCBI Taxonomy" id="408172"/>
    <lineage>
        <taxon>unclassified sequences</taxon>
        <taxon>metagenomes</taxon>
        <taxon>ecological metagenomes</taxon>
    </lineage>
</organism>